<dbReference type="SUPFAM" id="SSF52540">
    <property type="entry name" value="P-loop containing nucleoside triphosphate hydrolases"/>
    <property type="match status" value="1"/>
</dbReference>
<dbReference type="GO" id="GO:0016787">
    <property type="term" value="F:hydrolase activity"/>
    <property type="evidence" value="ECO:0007669"/>
    <property type="project" value="InterPro"/>
</dbReference>
<dbReference type="AlphaFoldDB" id="A0AB73Z2P5"/>
<dbReference type="GO" id="GO:0003677">
    <property type="term" value="F:DNA binding"/>
    <property type="evidence" value="ECO:0007669"/>
    <property type="project" value="InterPro"/>
</dbReference>
<organism evidence="2 3">
    <name type="scientific">Phocaeicola vulgatus</name>
    <name type="common">Bacteroides vulgatus</name>
    <dbReference type="NCBI Taxonomy" id="821"/>
    <lineage>
        <taxon>Bacteria</taxon>
        <taxon>Pseudomonadati</taxon>
        <taxon>Bacteroidota</taxon>
        <taxon>Bacteroidia</taxon>
        <taxon>Bacteroidales</taxon>
        <taxon>Bacteroidaceae</taxon>
        <taxon>Phocaeicola</taxon>
    </lineage>
</organism>
<dbReference type="Pfam" id="PF04851">
    <property type="entry name" value="ResIII"/>
    <property type="match status" value="1"/>
</dbReference>
<dbReference type="InterPro" id="IPR027417">
    <property type="entry name" value="P-loop_NTPase"/>
</dbReference>
<gene>
    <name evidence="2" type="ORF">DW043_21025</name>
</gene>
<evidence type="ECO:0000259" key="1">
    <source>
        <dbReference type="Pfam" id="PF04851"/>
    </source>
</evidence>
<dbReference type="EMBL" id="QROB01000053">
    <property type="protein sequence ID" value="RHK82312.1"/>
    <property type="molecule type" value="Genomic_DNA"/>
</dbReference>
<protein>
    <recommendedName>
        <fullName evidence="1">Helicase/UvrB N-terminal domain-containing protein</fullName>
    </recommendedName>
</protein>
<feature type="non-terminal residue" evidence="2">
    <location>
        <position position="54"/>
    </location>
</feature>
<dbReference type="Proteomes" id="UP000286392">
    <property type="component" value="Unassembled WGS sequence"/>
</dbReference>
<proteinExistence type="predicted"/>
<dbReference type="InterPro" id="IPR006935">
    <property type="entry name" value="Helicase/UvrB_N"/>
</dbReference>
<comment type="caution">
    <text evidence="2">The sequence shown here is derived from an EMBL/GenBank/DDBJ whole genome shotgun (WGS) entry which is preliminary data.</text>
</comment>
<name>A0AB73Z2P5_PHOVU</name>
<reference evidence="2 3" key="1">
    <citation type="submission" date="2018-08" db="EMBL/GenBank/DDBJ databases">
        <title>A genome reference for cultivated species of the human gut microbiota.</title>
        <authorList>
            <person name="Zou Y."/>
            <person name="Xue W."/>
            <person name="Luo G."/>
        </authorList>
    </citation>
    <scope>NUCLEOTIDE SEQUENCE [LARGE SCALE GENOMIC DNA]</scope>
    <source>
        <strain evidence="2 3">AF39-8AT</strain>
    </source>
</reference>
<dbReference type="GO" id="GO:0005524">
    <property type="term" value="F:ATP binding"/>
    <property type="evidence" value="ECO:0007669"/>
    <property type="project" value="InterPro"/>
</dbReference>
<evidence type="ECO:0000313" key="2">
    <source>
        <dbReference type="EMBL" id="RHK82312.1"/>
    </source>
</evidence>
<evidence type="ECO:0000313" key="3">
    <source>
        <dbReference type="Proteomes" id="UP000286392"/>
    </source>
</evidence>
<feature type="domain" description="Helicase/UvrB N-terminal" evidence="1">
    <location>
        <begin position="7"/>
        <end position="51"/>
    </location>
</feature>
<sequence>MYYPNDTLRDYQQEMKLRLFEEWEFHRNVMVQMPTGTGKTHLLAAIVREFLRGS</sequence>
<accession>A0AB73Z2P5</accession>
<dbReference type="Gene3D" id="3.40.50.300">
    <property type="entry name" value="P-loop containing nucleotide triphosphate hydrolases"/>
    <property type="match status" value="1"/>
</dbReference>